<dbReference type="InterPro" id="IPR044946">
    <property type="entry name" value="Restrct_endonuc_typeI_TRD_sf"/>
</dbReference>
<dbReference type="CDD" id="cd17251">
    <property type="entry name" value="RMtype1_S_HinAWORF1578P-TRD2-CR2_like"/>
    <property type="match status" value="1"/>
</dbReference>
<evidence type="ECO:0000256" key="1">
    <source>
        <dbReference type="ARBA" id="ARBA00010923"/>
    </source>
</evidence>
<keyword evidence="3" id="KW-0238">DNA-binding</keyword>
<evidence type="ECO:0000313" key="6">
    <source>
        <dbReference type="Proteomes" id="UP000243406"/>
    </source>
</evidence>
<evidence type="ECO:0000259" key="4">
    <source>
        <dbReference type="Pfam" id="PF01420"/>
    </source>
</evidence>
<proteinExistence type="inferred from homology"/>
<dbReference type="RefSeq" id="WP_079588359.1">
    <property type="nucleotide sequence ID" value="NZ_FUYN01000001.1"/>
</dbReference>
<name>A0A1T4ZSY5_9FIRM</name>
<keyword evidence="6" id="KW-1185">Reference proteome</keyword>
<protein>
    <submittedName>
        <fullName evidence="5">Type I restriction enzyme, S subunit</fullName>
    </submittedName>
</protein>
<dbReference type="OrthoDB" id="9811611at2"/>
<dbReference type="SUPFAM" id="SSF116734">
    <property type="entry name" value="DNA methylase specificity domain"/>
    <property type="match status" value="2"/>
</dbReference>
<dbReference type="GO" id="GO:0003677">
    <property type="term" value="F:DNA binding"/>
    <property type="evidence" value="ECO:0007669"/>
    <property type="project" value="UniProtKB-KW"/>
</dbReference>
<dbReference type="EMBL" id="FUYN01000001">
    <property type="protein sequence ID" value="SKB25872.1"/>
    <property type="molecule type" value="Genomic_DNA"/>
</dbReference>
<feature type="domain" description="Type I restriction modification DNA specificity" evidence="4">
    <location>
        <begin position="2"/>
        <end position="178"/>
    </location>
</feature>
<evidence type="ECO:0000256" key="2">
    <source>
        <dbReference type="ARBA" id="ARBA00022747"/>
    </source>
</evidence>
<gene>
    <name evidence="5" type="ORF">SAMN02745120_0357</name>
</gene>
<evidence type="ECO:0000313" key="5">
    <source>
        <dbReference type="EMBL" id="SKB25872.1"/>
    </source>
</evidence>
<dbReference type="CDD" id="cd17282">
    <property type="entry name" value="RMtype1_S_Eco16444ORF1681_TRD1-CR1_like"/>
    <property type="match status" value="1"/>
</dbReference>
<keyword evidence="2" id="KW-0680">Restriction system</keyword>
<dbReference type="AlphaFoldDB" id="A0A1T4ZSY5"/>
<dbReference type="PANTHER" id="PTHR30408">
    <property type="entry name" value="TYPE-1 RESTRICTION ENZYME ECOKI SPECIFICITY PROTEIN"/>
    <property type="match status" value="1"/>
</dbReference>
<dbReference type="PANTHER" id="PTHR30408:SF13">
    <property type="entry name" value="TYPE I RESTRICTION ENZYME HINDI SPECIFICITY SUBUNIT"/>
    <property type="match status" value="1"/>
</dbReference>
<feature type="domain" description="Type I restriction modification DNA specificity" evidence="4">
    <location>
        <begin position="207"/>
        <end position="354"/>
    </location>
</feature>
<accession>A0A1T4ZSY5</accession>
<comment type="similarity">
    <text evidence="1">Belongs to the type-I restriction system S methylase family.</text>
</comment>
<dbReference type="Gene3D" id="3.90.220.20">
    <property type="entry name" value="DNA methylase specificity domains"/>
    <property type="match status" value="2"/>
</dbReference>
<evidence type="ECO:0000256" key="3">
    <source>
        <dbReference type="ARBA" id="ARBA00023125"/>
    </source>
</evidence>
<dbReference type="GO" id="GO:0009307">
    <property type="term" value="P:DNA restriction-modification system"/>
    <property type="evidence" value="ECO:0007669"/>
    <property type="project" value="UniProtKB-KW"/>
</dbReference>
<reference evidence="6" key="1">
    <citation type="submission" date="2017-02" db="EMBL/GenBank/DDBJ databases">
        <authorList>
            <person name="Varghese N."/>
            <person name="Submissions S."/>
        </authorList>
    </citation>
    <scope>NUCLEOTIDE SEQUENCE [LARGE SCALE GENOMIC DNA]</scope>
    <source>
        <strain evidence="6">ATCC 35199</strain>
    </source>
</reference>
<dbReference type="InterPro" id="IPR000055">
    <property type="entry name" value="Restrct_endonuc_typeI_TRD"/>
</dbReference>
<sequence length="400" mass="45985">MGEWKIKRINQLGEISRGRSRHRPRDDKSLYGGEYPFVQTGDVKASEFYLSKYSQTYNEKGLAQSKLWKKGTLCITIAANIAETAILDIDACFPDSIVGFIPFDDEADVRFVKYSFDMLKKEMQLASLGATQDNFSVEKMLKFKFIVPDFKKQKRVSDILSTYDDLIENNNRRVELLEKAAQELYKEWFVRFRFPNHENTKFVNGLPEGWEVRRVKEYGRVETGKTPPTSDPDNYSNEIMFVKTPDMHGNSFVIETEEWLSFKGHKTQPKKLLPENSIMVSCIGTGGVVAINSSKAHTNQQINSIIPDDAKYLEWLYFTCKSLKETIELFGATGATMTNLSKGKFEKLKVINPSKGLVYNFSEKINPIFIEIKNLMKQNQNLKKQRDLLLPRLMSGRLEV</sequence>
<organism evidence="5 6">
    <name type="scientific">Acetoanaerobium noterae</name>
    <dbReference type="NCBI Taxonomy" id="745369"/>
    <lineage>
        <taxon>Bacteria</taxon>
        <taxon>Bacillati</taxon>
        <taxon>Bacillota</taxon>
        <taxon>Clostridia</taxon>
        <taxon>Peptostreptococcales</taxon>
        <taxon>Filifactoraceae</taxon>
        <taxon>Acetoanaerobium</taxon>
    </lineage>
</organism>
<dbReference type="Gene3D" id="1.10.287.1120">
    <property type="entry name" value="Bipartite methylase S protein"/>
    <property type="match status" value="1"/>
</dbReference>
<dbReference type="Proteomes" id="UP000243406">
    <property type="component" value="Unassembled WGS sequence"/>
</dbReference>
<dbReference type="Pfam" id="PF01420">
    <property type="entry name" value="Methylase_S"/>
    <property type="match status" value="2"/>
</dbReference>
<dbReference type="InterPro" id="IPR052021">
    <property type="entry name" value="Type-I_RS_S_subunit"/>
</dbReference>